<sequence>MYDKIQFQNSTIIYVGHSIGGLIAKAIGSKRNVPAVSFETLEYYHSLFHVTINSDSGKDFSSEKLKIFTIFSPTQIFSEVEKTSMINVNLPKWKEIY</sequence>
<organism evidence="1 2">
    <name type="scientific">Tritrichomonas musculus</name>
    <dbReference type="NCBI Taxonomy" id="1915356"/>
    <lineage>
        <taxon>Eukaryota</taxon>
        <taxon>Metamonada</taxon>
        <taxon>Parabasalia</taxon>
        <taxon>Tritrichomonadida</taxon>
        <taxon>Tritrichomonadidae</taxon>
        <taxon>Tritrichomonas</taxon>
    </lineage>
</organism>
<dbReference type="EMBL" id="JAPFFF010000014">
    <property type="protein sequence ID" value="KAK8870864.1"/>
    <property type="molecule type" value="Genomic_DNA"/>
</dbReference>
<name>A0ABR2IZ99_9EUKA</name>
<gene>
    <name evidence="1" type="ORF">M9Y10_008762</name>
</gene>
<evidence type="ECO:0000313" key="2">
    <source>
        <dbReference type="Proteomes" id="UP001470230"/>
    </source>
</evidence>
<proteinExistence type="predicted"/>
<evidence type="ECO:0008006" key="3">
    <source>
        <dbReference type="Google" id="ProtNLM"/>
    </source>
</evidence>
<protein>
    <recommendedName>
        <fullName evidence="3">Fungal lipase-like domain-containing protein</fullName>
    </recommendedName>
</protein>
<dbReference type="Proteomes" id="UP001470230">
    <property type="component" value="Unassembled WGS sequence"/>
</dbReference>
<reference evidence="1 2" key="1">
    <citation type="submission" date="2024-04" db="EMBL/GenBank/DDBJ databases">
        <title>Tritrichomonas musculus Genome.</title>
        <authorList>
            <person name="Alves-Ferreira E."/>
            <person name="Grigg M."/>
            <person name="Lorenzi H."/>
            <person name="Galac M."/>
        </authorList>
    </citation>
    <scope>NUCLEOTIDE SEQUENCE [LARGE SCALE GENOMIC DNA]</scope>
    <source>
        <strain evidence="1 2">EAF2021</strain>
    </source>
</reference>
<keyword evidence="2" id="KW-1185">Reference proteome</keyword>
<evidence type="ECO:0000313" key="1">
    <source>
        <dbReference type="EMBL" id="KAK8870864.1"/>
    </source>
</evidence>
<accession>A0ABR2IZ99</accession>
<comment type="caution">
    <text evidence="1">The sequence shown here is derived from an EMBL/GenBank/DDBJ whole genome shotgun (WGS) entry which is preliminary data.</text>
</comment>